<reference evidence="1 2" key="1">
    <citation type="submission" date="2021-05" db="EMBL/GenBank/DDBJ databases">
        <title>Complete genome of Nocardioides aquaticus KCTC 9944T isolated from meromictic and hypersaline Ekho Lake, Antarctica.</title>
        <authorList>
            <person name="Hwang K."/>
            <person name="Kim K.M."/>
            <person name="Choe H."/>
        </authorList>
    </citation>
    <scope>NUCLEOTIDE SEQUENCE [LARGE SCALE GENOMIC DNA]</scope>
    <source>
        <strain evidence="1 2">KCTC 9944</strain>
    </source>
</reference>
<dbReference type="Gene3D" id="3.40.50.1820">
    <property type="entry name" value="alpha/beta hydrolase"/>
    <property type="match status" value="1"/>
</dbReference>
<evidence type="ECO:0000313" key="2">
    <source>
        <dbReference type="Proteomes" id="UP000679307"/>
    </source>
</evidence>
<name>A0ABX8EN81_9ACTN</name>
<keyword evidence="2" id="KW-1185">Reference proteome</keyword>
<dbReference type="RefSeq" id="WP_214056936.1">
    <property type="nucleotide sequence ID" value="NZ_BAAAHS010000103.1"/>
</dbReference>
<proteinExistence type="predicted"/>
<dbReference type="Proteomes" id="UP000679307">
    <property type="component" value="Chromosome"/>
</dbReference>
<dbReference type="SUPFAM" id="SSF53474">
    <property type="entry name" value="alpha/beta-Hydrolases"/>
    <property type="match status" value="1"/>
</dbReference>
<accession>A0ABX8EN81</accession>
<gene>
    <name evidence="1" type="ORF">ENKNEFLB_03987</name>
</gene>
<protein>
    <recommendedName>
        <fullName evidence="3">Alpha/beta hydrolase</fullName>
    </recommendedName>
</protein>
<sequence>MTSEGRGAPRWPWAWTALGVLALVLAVGVVPLTTVAAGELPGRTVRTELEGQDVRLDLPGGDVDPKGLVVWFHGQGGDVDVRMDDPFLETLRRDGWAVASSDFHGPSWGNAASTRDVDLLEAWAEEQTGLTPDVFVAGSMGAATSLNALVEGTEPPACWYAVRPALSLTDMDAVPGADAYLRRAFGGAVPRTRDPIRNVDRLPTATHYRMVASRDDPWVDYTENAQPFIKELSAAGADVSQVLVYGDHQDDEHFNGRDVLAFANASCLD</sequence>
<evidence type="ECO:0008006" key="3">
    <source>
        <dbReference type="Google" id="ProtNLM"/>
    </source>
</evidence>
<dbReference type="InterPro" id="IPR029058">
    <property type="entry name" value="AB_hydrolase_fold"/>
</dbReference>
<evidence type="ECO:0000313" key="1">
    <source>
        <dbReference type="EMBL" id="QVT81577.1"/>
    </source>
</evidence>
<dbReference type="EMBL" id="CP075371">
    <property type="protein sequence ID" value="QVT81577.1"/>
    <property type="molecule type" value="Genomic_DNA"/>
</dbReference>
<organism evidence="1 2">
    <name type="scientific">Nocardioides aquaticus</name>
    <dbReference type="NCBI Taxonomy" id="160826"/>
    <lineage>
        <taxon>Bacteria</taxon>
        <taxon>Bacillati</taxon>
        <taxon>Actinomycetota</taxon>
        <taxon>Actinomycetes</taxon>
        <taxon>Propionibacteriales</taxon>
        <taxon>Nocardioidaceae</taxon>
        <taxon>Nocardioides</taxon>
    </lineage>
</organism>